<dbReference type="Proteomes" id="UP001341281">
    <property type="component" value="Chromosome 02"/>
</dbReference>
<feature type="domain" description="GAG-pre-integrase" evidence="1">
    <location>
        <begin position="99"/>
        <end position="166"/>
    </location>
</feature>
<proteinExistence type="predicted"/>
<dbReference type="Pfam" id="PF13976">
    <property type="entry name" value="gag_pre-integrs"/>
    <property type="match status" value="1"/>
</dbReference>
<dbReference type="InterPro" id="IPR054722">
    <property type="entry name" value="PolX-like_BBD"/>
</dbReference>
<organism evidence="3 4">
    <name type="scientific">Paspalum notatum var. saurae</name>
    <dbReference type="NCBI Taxonomy" id="547442"/>
    <lineage>
        <taxon>Eukaryota</taxon>
        <taxon>Viridiplantae</taxon>
        <taxon>Streptophyta</taxon>
        <taxon>Embryophyta</taxon>
        <taxon>Tracheophyta</taxon>
        <taxon>Spermatophyta</taxon>
        <taxon>Magnoliopsida</taxon>
        <taxon>Liliopsida</taxon>
        <taxon>Poales</taxon>
        <taxon>Poaceae</taxon>
        <taxon>PACMAD clade</taxon>
        <taxon>Panicoideae</taxon>
        <taxon>Andropogonodae</taxon>
        <taxon>Paspaleae</taxon>
        <taxon>Paspalinae</taxon>
        <taxon>Paspalum</taxon>
    </lineage>
</organism>
<evidence type="ECO:0000259" key="2">
    <source>
        <dbReference type="Pfam" id="PF22936"/>
    </source>
</evidence>
<feature type="domain" description="Retrovirus-related Pol polyprotein from transposon TNT 1-94-like beta-barrel" evidence="2">
    <location>
        <begin position="1"/>
        <end position="69"/>
    </location>
</feature>
<reference evidence="3 4" key="1">
    <citation type="submission" date="2024-02" db="EMBL/GenBank/DDBJ databases">
        <title>High-quality chromosome-scale genome assembly of Pensacola bahiagrass (Paspalum notatum Flugge var. saurae).</title>
        <authorList>
            <person name="Vega J.M."/>
            <person name="Podio M."/>
            <person name="Orjuela J."/>
            <person name="Siena L.A."/>
            <person name="Pessino S.C."/>
            <person name="Combes M.C."/>
            <person name="Mariac C."/>
            <person name="Albertini E."/>
            <person name="Pupilli F."/>
            <person name="Ortiz J.P.A."/>
            <person name="Leblanc O."/>
        </authorList>
    </citation>
    <scope>NUCLEOTIDE SEQUENCE [LARGE SCALE GENOMIC DNA]</scope>
    <source>
        <strain evidence="3">R1</strain>
        <tissue evidence="3">Leaf</tissue>
    </source>
</reference>
<evidence type="ECO:0000313" key="3">
    <source>
        <dbReference type="EMBL" id="WVZ61106.1"/>
    </source>
</evidence>
<name>A0AAQ3WH17_PASNO</name>
<dbReference type="AlphaFoldDB" id="A0AAQ3WH17"/>
<dbReference type="EMBL" id="CP144746">
    <property type="protein sequence ID" value="WVZ61106.1"/>
    <property type="molecule type" value="Genomic_DNA"/>
</dbReference>
<protein>
    <recommendedName>
        <fullName evidence="5">GAG-pre-integrase domain-containing protein</fullName>
    </recommendedName>
</protein>
<keyword evidence="4" id="KW-1185">Reference proteome</keyword>
<evidence type="ECO:0000259" key="1">
    <source>
        <dbReference type="Pfam" id="PF13976"/>
    </source>
</evidence>
<accession>A0AAQ3WH17</accession>
<evidence type="ECO:0008006" key="5">
    <source>
        <dbReference type="Google" id="ProtNLM"/>
    </source>
</evidence>
<evidence type="ECO:0000313" key="4">
    <source>
        <dbReference type="Proteomes" id="UP001341281"/>
    </source>
</evidence>
<dbReference type="Pfam" id="PF22936">
    <property type="entry name" value="Pol_BBD"/>
    <property type="match status" value="1"/>
</dbReference>
<gene>
    <name evidence="3" type="ORF">U9M48_011028</name>
</gene>
<sequence length="173" mass="19075">MTGSRAAFADLDTAVCGSVRFGDDSVVEIEGRGTVLFSCKNGEHRSFTGVYYIPQLTANIVSLGQLEEADNDIHLRRGAMEIREPGGSLLARIPRAGNRLYVLNVNVARPVCLAARGEECAWRWHARLGHINMPALRKMAREELVRGLPAIERVDQLCEACLAGKQRRTAFPD</sequence>
<dbReference type="InterPro" id="IPR025724">
    <property type="entry name" value="GAG-pre-integrase_dom"/>
</dbReference>